<dbReference type="Proteomes" id="UP000046395">
    <property type="component" value="Unassembled WGS sequence"/>
</dbReference>
<dbReference type="InterPro" id="IPR000467">
    <property type="entry name" value="G_patch_dom"/>
</dbReference>
<comment type="subcellular location">
    <subcellularLocation>
        <location evidence="1">Nucleus</location>
    </subcellularLocation>
</comment>
<dbReference type="Gene3D" id="3.40.50.12760">
    <property type="match status" value="1"/>
</dbReference>
<dbReference type="GO" id="GO:0006370">
    <property type="term" value="P:7-methylguanosine mRNA capping"/>
    <property type="evidence" value="ECO:0007669"/>
    <property type="project" value="UniProtKB-UniRule"/>
</dbReference>
<dbReference type="GO" id="GO:0003676">
    <property type="term" value="F:nucleic acid binding"/>
    <property type="evidence" value="ECO:0007669"/>
    <property type="project" value="UniProtKB-UniRule"/>
</dbReference>
<comment type="catalytic activity">
    <reaction evidence="1">
        <text>a 5'-end (N(7)-methyl 5'-triphosphoguanosine)-ribonucleoside in mRNA + S-adenosyl-L-methionine = a 5'-end (N(7)-methyl 5'-triphosphoguanosine)-(2'-O-methyl-ribonucleoside) in mRNA + S-adenosyl-L-homocysteine + H(+)</text>
        <dbReference type="Rhea" id="RHEA:67020"/>
        <dbReference type="Rhea" id="RHEA-COMP:17167"/>
        <dbReference type="Rhea" id="RHEA-COMP:17168"/>
        <dbReference type="ChEBI" id="CHEBI:15378"/>
        <dbReference type="ChEBI" id="CHEBI:57856"/>
        <dbReference type="ChEBI" id="CHEBI:59789"/>
        <dbReference type="ChEBI" id="CHEBI:156461"/>
        <dbReference type="ChEBI" id="CHEBI:167609"/>
        <dbReference type="EC" id="2.1.1.57"/>
    </reaction>
</comment>
<dbReference type="AlphaFoldDB" id="A0A5S6QRY8"/>
<feature type="domain" description="G-patch" evidence="3">
    <location>
        <begin position="40"/>
        <end position="86"/>
    </location>
</feature>
<sequence>MDGRKRTAEAPSSLEDDAKRYRKHAPSLGSKRPADDSVAENSKGWKLMKRMGYKEGTGLGTSEQGIAEPIRPQMQFGRSGLGRKTGLEHSLTTTWDTDKEQVEIREMPEFFPKCSHGCPAENELTDGIVVGDRRYVMNDETEFCSKDVLLAMLESKNVFDEVDDYQLRNARSRANPFESIRGLIFQNRAAMKMANLDAVFDFRLTNPVDSNGVSLVPKAYNNEEFFYFADICAGPGGFTEYVLWKRGWTARGFGMTLRGKDDFRLDNFLSASPEMFEPFYGSAGDGDVTKGANLDSFREFVLQGTGGRGVHLIMADGGFSVEGQENIQEILSKRLYLCQSLCALMVLGDGGNFVCKLFDTFTVFTVGLLYLLWRCFDQMCIHKPHTSRPANSERYLVCLGLRPNVEAVRKYLYKANEQFAACNPAEDLIELVPLATLLDDAKFCEHIRSLNDKLAERQTVFLRKYKAFAENPTLRDTRQSDFRTLCLKYWQMPDESRPPKPSRSPDETLRRLVKDPSALRRCVPVVTLDALGSPKSFSNHLLFPIYGKVRLIVSVGNGRAFFFADRRWMPVIEGDCPLPKDTVILGDICYRMRSELPTRKTVPVLRVLDAFCLDKVFVDKLPYSERMLCARKLCTAVSKLQENQKMLRLMVADGWSTKKAHEMLSQPFEQIRFQGIRYPVIRPGANEDWFYLLQQFYFLPVLKGPWSLRVGREVEYFNNETKKCETEISSDVVYSFCRALENGLCLSLQGMGDSPEELNGLLKKLKNIFASD</sequence>
<dbReference type="WBParaSite" id="TMUE_2000010000.1">
    <property type="protein sequence ID" value="TMUE_2000010000.1"/>
    <property type="gene ID" value="WBGene00295038"/>
</dbReference>
<dbReference type="GO" id="GO:0005737">
    <property type="term" value="C:cytoplasm"/>
    <property type="evidence" value="ECO:0007669"/>
    <property type="project" value="TreeGrafter"/>
</dbReference>
<keyword evidence="1" id="KW-0489">Methyltransferase</keyword>
<dbReference type="PANTHER" id="PTHR16121:SF0">
    <property type="entry name" value="CAP-SPECIFIC MRNA (NUCLEOSIDE-2'-O-)-METHYLTRANSFERASE 1"/>
    <property type="match status" value="1"/>
</dbReference>
<dbReference type="Pfam" id="PF01585">
    <property type="entry name" value="G-patch"/>
    <property type="match status" value="1"/>
</dbReference>
<dbReference type="InterPro" id="IPR050851">
    <property type="entry name" value="mRNA_Cap_2O-Ribose_MeTrfase"/>
</dbReference>
<dbReference type="InterPro" id="IPR002877">
    <property type="entry name" value="RNA_MeTrfase_FtsJ_dom"/>
</dbReference>
<keyword evidence="1" id="KW-0949">S-adenosyl-L-methionine</keyword>
<evidence type="ECO:0000256" key="1">
    <source>
        <dbReference type="RuleBase" id="RU368012"/>
    </source>
</evidence>
<accession>A0A5S6QRY8</accession>
<keyword evidence="5" id="KW-1185">Reference proteome</keyword>
<dbReference type="PROSITE" id="PS51613">
    <property type="entry name" value="SAM_MT_RRMJ"/>
    <property type="match status" value="1"/>
</dbReference>
<dbReference type="InterPro" id="IPR029063">
    <property type="entry name" value="SAM-dependent_MTases_sf"/>
</dbReference>
<dbReference type="SUPFAM" id="SSF53335">
    <property type="entry name" value="S-adenosyl-L-methionine-dependent methyltransferases"/>
    <property type="match status" value="1"/>
</dbReference>
<keyword evidence="1" id="KW-0808">Transferase</keyword>
<evidence type="ECO:0000259" key="3">
    <source>
        <dbReference type="PROSITE" id="PS50174"/>
    </source>
</evidence>
<protein>
    <recommendedName>
        <fullName evidence="1">Cap-specific mRNA (nucleoside-2'-O-)-methyltransferase 1</fullName>
        <ecNumber evidence="1">2.1.1.57</ecNumber>
    </recommendedName>
    <alternativeName>
        <fullName evidence="1">Cap1 2'O-ribose methyltransferase 1</fullName>
    </alternativeName>
</protein>
<dbReference type="GO" id="GO:0005634">
    <property type="term" value="C:nucleus"/>
    <property type="evidence" value="ECO:0007669"/>
    <property type="project" value="UniProtKB-SubCell"/>
</dbReference>
<dbReference type="InterPro" id="IPR025816">
    <property type="entry name" value="RrmJ-type_MeTrfase"/>
</dbReference>
<dbReference type="GO" id="GO:0016556">
    <property type="term" value="P:mRNA modification"/>
    <property type="evidence" value="ECO:0007669"/>
    <property type="project" value="UniProtKB-UniRule"/>
</dbReference>
<evidence type="ECO:0000313" key="6">
    <source>
        <dbReference type="WBParaSite" id="TMUE_2000010000.1"/>
    </source>
</evidence>
<proteinExistence type="predicted"/>
<organism evidence="5 6">
    <name type="scientific">Trichuris muris</name>
    <name type="common">Mouse whipworm</name>
    <dbReference type="NCBI Taxonomy" id="70415"/>
    <lineage>
        <taxon>Eukaryota</taxon>
        <taxon>Metazoa</taxon>
        <taxon>Ecdysozoa</taxon>
        <taxon>Nematoda</taxon>
        <taxon>Enoplea</taxon>
        <taxon>Dorylaimia</taxon>
        <taxon>Trichinellida</taxon>
        <taxon>Trichuridae</taxon>
        <taxon>Trichuris</taxon>
    </lineage>
</organism>
<dbReference type="GO" id="GO:0004483">
    <property type="term" value="F:methyltransferase cap1 activity"/>
    <property type="evidence" value="ECO:0007669"/>
    <property type="project" value="UniProtKB-UniRule"/>
</dbReference>
<evidence type="ECO:0000313" key="5">
    <source>
        <dbReference type="Proteomes" id="UP000046395"/>
    </source>
</evidence>
<dbReference type="FunFam" id="3.40.50.12760:FF:000004">
    <property type="entry name" value="FtsJ-like methyltransferase"/>
    <property type="match status" value="1"/>
</dbReference>
<dbReference type="GO" id="GO:0032259">
    <property type="term" value="P:methylation"/>
    <property type="evidence" value="ECO:0007669"/>
    <property type="project" value="UniProtKB-KW"/>
</dbReference>
<dbReference type="Pfam" id="PF01728">
    <property type="entry name" value="FtsJ"/>
    <property type="match status" value="1"/>
</dbReference>
<evidence type="ECO:0000256" key="2">
    <source>
        <dbReference type="SAM" id="MobiDB-lite"/>
    </source>
</evidence>
<keyword evidence="1" id="KW-0506">mRNA capping</keyword>
<feature type="domain" description="RrmJ-type SAM-dependent 2'-O-MTase" evidence="4">
    <location>
        <begin position="184"/>
        <end position="402"/>
    </location>
</feature>
<dbReference type="SMART" id="SM00443">
    <property type="entry name" value="G_patch"/>
    <property type="match status" value="1"/>
</dbReference>
<evidence type="ECO:0000259" key="4">
    <source>
        <dbReference type="PROSITE" id="PS51613"/>
    </source>
</evidence>
<comment type="function">
    <text evidence="1">S-adenosyl-L-methionine-dependent methyltransferase that mediates RNA cap1 2'-O-ribose methylation to the 5'-cap structure of RNAs. Methylates the ribose of the first nucleotide of a m(7)GpppG-capped mRNA to produce m(7)GpppNmp (cap1).</text>
</comment>
<keyword evidence="1" id="KW-0507">mRNA processing</keyword>
<dbReference type="STRING" id="70415.A0A5S6QRY8"/>
<reference evidence="6" key="1">
    <citation type="submission" date="2019-12" db="UniProtKB">
        <authorList>
            <consortium name="WormBaseParasite"/>
        </authorList>
    </citation>
    <scope>IDENTIFICATION</scope>
</reference>
<dbReference type="EC" id="2.1.1.57" evidence="1"/>
<feature type="region of interest" description="Disordered" evidence="2">
    <location>
        <begin position="1"/>
        <end position="43"/>
    </location>
</feature>
<name>A0A5S6QRY8_TRIMR</name>
<keyword evidence="1" id="KW-0539">Nucleus</keyword>
<dbReference type="PANTHER" id="PTHR16121">
    <property type="entry name" value="CAP-SPECIFIC MRNA (NUCLEOSIDE-2'-O-)-METHYLTRANSFERASE 1-RELATED"/>
    <property type="match status" value="1"/>
</dbReference>
<dbReference type="PROSITE" id="PS50174">
    <property type="entry name" value="G_PATCH"/>
    <property type="match status" value="1"/>
</dbReference>